<dbReference type="STRING" id="452652.KSE_71260"/>
<evidence type="ECO:0000313" key="2">
    <source>
        <dbReference type="EMBL" id="BAJ32882.1"/>
    </source>
</evidence>
<keyword evidence="3" id="KW-1185">Reference proteome</keyword>
<evidence type="ECO:0000259" key="1">
    <source>
        <dbReference type="Pfam" id="PF19921"/>
    </source>
</evidence>
<dbReference type="HOGENOM" id="CLU_141597_0_0_11"/>
<dbReference type="eggNOG" id="ENOG502ZU06">
    <property type="taxonomic scope" value="Bacteria"/>
</dbReference>
<organism evidence="2 3">
    <name type="scientific">Kitasatospora setae (strain ATCC 33774 / DSM 43861 / JCM 3304 / KCC A-0304 / NBRC 14216 / KM-6054)</name>
    <name type="common">Streptomyces setae</name>
    <dbReference type="NCBI Taxonomy" id="452652"/>
    <lineage>
        <taxon>Bacteria</taxon>
        <taxon>Bacillati</taxon>
        <taxon>Actinomycetota</taxon>
        <taxon>Actinomycetes</taxon>
        <taxon>Kitasatosporales</taxon>
        <taxon>Streptomycetaceae</taxon>
        <taxon>Kitasatospora</taxon>
    </lineage>
</organism>
<dbReference type="InterPro" id="IPR045548">
    <property type="entry name" value="bpX5"/>
</dbReference>
<protein>
    <recommendedName>
        <fullName evidence="1">MoxR-vWA-beta-propeller ternary system domain-containing protein</fullName>
    </recommendedName>
</protein>
<dbReference type="RefSeq" id="WP_014140173.1">
    <property type="nucleotide sequence ID" value="NC_016109.1"/>
</dbReference>
<dbReference type="KEGG" id="ksk:KSE_71260"/>
<dbReference type="Proteomes" id="UP000007076">
    <property type="component" value="Chromosome"/>
</dbReference>
<evidence type="ECO:0000313" key="3">
    <source>
        <dbReference type="Proteomes" id="UP000007076"/>
    </source>
</evidence>
<sequence length="162" mass="16015">MTAAGGPAPVRVALRWEHREPPLPPAAVAGLGPAATALAAAARDRLAAGATLRAAAAGTGAGAGAGAAGDEPVLVVLGDPADLPWADGVRYLGWDDGVLVPTTARPLPSPALWRDALASAAERPLAEPLLVLLPPGLALLTELPVRPAAFATPAPTVPEPAP</sequence>
<gene>
    <name evidence="2" type="ordered locus">KSE_71260</name>
</gene>
<dbReference type="PATRIC" id="fig|452652.3.peg.7164"/>
<accession>E4NIT4</accession>
<proteinExistence type="predicted"/>
<name>E4NIT4_KITSK</name>
<dbReference type="EMBL" id="AP010968">
    <property type="protein sequence ID" value="BAJ32882.1"/>
    <property type="molecule type" value="Genomic_DNA"/>
</dbReference>
<feature type="domain" description="MoxR-vWA-beta-propeller ternary system" evidence="1">
    <location>
        <begin position="14"/>
        <end position="132"/>
    </location>
</feature>
<reference evidence="2 3" key="1">
    <citation type="journal article" date="2010" name="DNA Res.">
        <title>Genome sequence of Kitasatospora setae NBRC 14216T: an evolutionary snapshot of the family Streptomycetaceae.</title>
        <authorList>
            <person name="Ichikawa N."/>
            <person name="Oguchi A."/>
            <person name="Ikeda H."/>
            <person name="Ishikawa J."/>
            <person name="Kitani S."/>
            <person name="Watanabe Y."/>
            <person name="Nakamura S."/>
            <person name="Katano Y."/>
            <person name="Kishi E."/>
            <person name="Sasagawa M."/>
            <person name="Ankai A."/>
            <person name="Fukui S."/>
            <person name="Hashimoto Y."/>
            <person name="Kamata S."/>
            <person name="Otoguro M."/>
            <person name="Tanikawa S."/>
            <person name="Nihira T."/>
            <person name="Horinouchi S."/>
            <person name="Ohnishi Y."/>
            <person name="Hayakawa M."/>
            <person name="Kuzuyama T."/>
            <person name="Arisawa A."/>
            <person name="Nomoto F."/>
            <person name="Miura H."/>
            <person name="Takahashi Y."/>
            <person name="Fujita N."/>
        </authorList>
    </citation>
    <scope>NUCLEOTIDE SEQUENCE [LARGE SCALE GENOMIC DNA]</scope>
    <source>
        <strain evidence="3">ATCC 33774 / DSM 43861 / JCM 3304 / KCC A-0304 / NBRC 14216 / KM-6054</strain>
    </source>
</reference>
<dbReference type="AlphaFoldDB" id="E4NIT4"/>
<dbReference type="Pfam" id="PF19921">
    <property type="entry name" value="bpX5"/>
    <property type="match status" value="1"/>
</dbReference>